<gene>
    <name evidence="4" type="ORF">NCTC12278_01301</name>
</gene>
<name>A0A2X3W8S1_9STRE</name>
<dbReference type="EMBL" id="LS483343">
    <property type="protein sequence ID" value="SQF40726.1"/>
    <property type="molecule type" value="Genomic_DNA"/>
</dbReference>
<dbReference type="GO" id="GO:0080120">
    <property type="term" value="P:CAAX-box protein maturation"/>
    <property type="evidence" value="ECO:0007669"/>
    <property type="project" value="UniProtKB-ARBA"/>
</dbReference>
<dbReference type="PROSITE" id="PS51257">
    <property type="entry name" value="PROKAR_LIPOPROTEIN"/>
    <property type="match status" value="1"/>
</dbReference>
<dbReference type="GO" id="GO:0004175">
    <property type="term" value="F:endopeptidase activity"/>
    <property type="evidence" value="ECO:0007669"/>
    <property type="project" value="UniProtKB-ARBA"/>
</dbReference>
<feature type="transmembrane region" description="Helical" evidence="2">
    <location>
        <begin position="208"/>
        <end position="228"/>
    </location>
</feature>
<evidence type="ECO:0000259" key="3">
    <source>
        <dbReference type="Pfam" id="PF02517"/>
    </source>
</evidence>
<reference evidence="4 5" key="1">
    <citation type="submission" date="2018-06" db="EMBL/GenBank/DDBJ databases">
        <authorList>
            <consortium name="Pathogen Informatics"/>
            <person name="Doyle S."/>
        </authorList>
    </citation>
    <scope>NUCLEOTIDE SEQUENCE [LARGE SCALE GENOMIC DNA]</scope>
    <source>
        <strain evidence="4 5">NCTC12278</strain>
    </source>
</reference>
<keyword evidence="2" id="KW-0812">Transmembrane</keyword>
<evidence type="ECO:0000256" key="2">
    <source>
        <dbReference type="SAM" id="Phobius"/>
    </source>
</evidence>
<dbReference type="InterPro" id="IPR052710">
    <property type="entry name" value="CAAX_protease"/>
</dbReference>
<comment type="similarity">
    <text evidence="1">Belongs to the UPF0177 family.</text>
</comment>
<feature type="domain" description="CAAX prenyl protease 2/Lysostaphin resistance protein A-like" evidence="3">
    <location>
        <begin position="130"/>
        <end position="217"/>
    </location>
</feature>
<dbReference type="KEGG" id="sfer:NCTC12278_01301"/>
<feature type="transmembrane region" description="Helical" evidence="2">
    <location>
        <begin position="126"/>
        <end position="144"/>
    </location>
</feature>
<protein>
    <submittedName>
        <fullName evidence="4">CAAX amino terminal protease family protein</fullName>
    </submittedName>
</protein>
<evidence type="ECO:0000313" key="5">
    <source>
        <dbReference type="Proteomes" id="UP000249495"/>
    </source>
</evidence>
<proteinExistence type="inferred from homology"/>
<sequence length="229" mass="25843">MKYVINGLKVAGFIGLALACNVIPMILLRQQGNMSLGFKWLSGGLYIVFLILSMRLVWRYYQKIEHQNRSRQKIGWRDLGISLLFWLAARVIAVVGSLTNHIVTGQTTSANDATLASMTSLFDRGFLLYTILYLLAIAFVAPFMEELAYRALPAELFFEGKLKVLTGLVTSILFGLPHASNLTEFIMYSLMGAVLYLAYQRRGNIKDAILLHVLHNLPTALYFLWLAFQ</sequence>
<dbReference type="OrthoDB" id="8607342at2"/>
<dbReference type="Pfam" id="PF02517">
    <property type="entry name" value="Rce1-like"/>
    <property type="match status" value="1"/>
</dbReference>
<keyword evidence="2" id="KW-1133">Transmembrane helix</keyword>
<organism evidence="4 5">
    <name type="scientific">Streptococcus ferus</name>
    <dbReference type="NCBI Taxonomy" id="1345"/>
    <lineage>
        <taxon>Bacteria</taxon>
        <taxon>Bacillati</taxon>
        <taxon>Bacillota</taxon>
        <taxon>Bacilli</taxon>
        <taxon>Lactobacillales</taxon>
        <taxon>Streptococcaceae</taxon>
        <taxon>Streptococcus</taxon>
    </lineage>
</organism>
<dbReference type="PANTHER" id="PTHR36435">
    <property type="entry name" value="SLR1288 PROTEIN"/>
    <property type="match status" value="1"/>
</dbReference>
<keyword evidence="2" id="KW-0472">Membrane</keyword>
<accession>A0A2X3W8S1</accession>
<evidence type="ECO:0000313" key="4">
    <source>
        <dbReference type="EMBL" id="SQF40726.1"/>
    </source>
</evidence>
<feature type="transmembrane region" description="Helical" evidence="2">
    <location>
        <begin position="40"/>
        <end position="58"/>
    </location>
</feature>
<keyword evidence="4" id="KW-0645">Protease</keyword>
<dbReference type="RefSeq" id="WP_018030150.1">
    <property type="nucleotide sequence ID" value="NZ_LS483343.1"/>
</dbReference>
<dbReference type="InterPro" id="IPR003675">
    <property type="entry name" value="Rce1/LyrA-like_dom"/>
</dbReference>
<dbReference type="AlphaFoldDB" id="A0A2X3W8S1"/>
<keyword evidence="5" id="KW-1185">Reference proteome</keyword>
<feature type="transmembrane region" description="Helical" evidence="2">
    <location>
        <begin position="79"/>
        <end position="99"/>
    </location>
</feature>
<feature type="transmembrane region" description="Helical" evidence="2">
    <location>
        <begin position="7"/>
        <end position="28"/>
    </location>
</feature>
<dbReference type="STRING" id="1123303.GCA_000372425_00822"/>
<dbReference type="PANTHER" id="PTHR36435:SF1">
    <property type="entry name" value="CAAX AMINO TERMINAL PROTEASE FAMILY PROTEIN"/>
    <property type="match status" value="1"/>
</dbReference>
<keyword evidence="4" id="KW-0378">Hydrolase</keyword>
<dbReference type="GO" id="GO:0006508">
    <property type="term" value="P:proteolysis"/>
    <property type="evidence" value="ECO:0007669"/>
    <property type="project" value="UniProtKB-KW"/>
</dbReference>
<evidence type="ECO:0000256" key="1">
    <source>
        <dbReference type="ARBA" id="ARBA00009067"/>
    </source>
</evidence>
<dbReference type="Proteomes" id="UP000249495">
    <property type="component" value="Chromosome 1"/>
</dbReference>